<gene>
    <name evidence="8" type="ORF">FH972_020648</name>
</gene>
<keyword evidence="2" id="KW-0217">Developmental protein</keyword>
<dbReference type="GO" id="GO:0006355">
    <property type="term" value="P:regulation of DNA-templated transcription"/>
    <property type="evidence" value="ECO:0007669"/>
    <property type="project" value="InterPro"/>
</dbReference>
<evidence type="ECO:0000259" key="7">
    <source>
        <dbReference type="Pfam" id="PF00249"/>
    </source>
</evidence>
<dbReference type="InterPro" id="IPR001005">
    <property type="entry name" value="SANT/Myb"/>
</dbReference>
<evidence type="ECO:0000256" key="5">
    <source>
        <dbReference type="ARBA" id="ARBA00023163"/>
    </source>
</evidence>
<evidence type="ECO:0000256" key="3">
    <source>
        <dbReference type="ARBA" id="ARBA00022782"/>
    </source>
</evidence>
<sequence>MPVSQQYGYGVGASDFSNEFMRSRSRRNMRAPRMRWTTTLHARFVHAVHLLGATPRSVLELMEVKDLTLAHVKSHLQMYRAVKNSAEKPAASSANSFILP</sequence>
<proteinExistence type="predicted"/>
<dbReference type="SUPFAM" id="SSF46689">
    <property type="entry name" value="Homeodomain-like"/>
    <property type="match status" value="1"/>
</dbReference>
<dbReference type="GO" id="GO:0000976">
    <property type="term" value="F:transcription cis-regulatory region binding"/>
    <property type="evidence" value="ECO:0007669"/>
    <property type="project" value="InterPro"/>
</dbReference>
<dbReference type="NCBIfam" id="TIGR01557">
    <property type="entry name" value="myb_SHAQKYF"/>
    <property type="match status" value="1"/>
</dbReference>
<dbReference type="InterPro" id="IPR006447">
    <property type="entry name" value="Myb_dom_plants"/>
</dbReference>
<accession>A0A5N6RX23</accession>
<dbReference type="InterPro" id="IPR044847">
    <property type="entry name" value="KAN_fam"/>
</dbReference>
<evidence type="ECO:0000256" key="1">
    <source>
        <dbReference type="ARBA" id="ARBA00004123"/>
    </source>
</evidence>
<feature type="domain" description="Myb-like" evidence="7">
    <location>
        <begin position="33"/>
        <end position="80"/>
    </location>
</feature>
<evidence type="ECO:0000256" key="4">
    <source>
        <dbReference type="ARBA" id="ARBA00023015"/>
    </source>
</evidence>
<evidence type="ECO:0000313" key="9">
    <source>
        <dbReference type="Proteomes" id="UP000327013"/>
    </source>
</evidence>
<dbReference type="PANTHER" id="PTHR31496">
    <property type="entry name" value="TRANSCRIPTION FACTOR KAN2-RELATED"/>
    <property type="match status" value="1"/>
</dbReference>
<keyword evidence="4" id="KW-0805">Transcription regulation</keyword>
<dbReference type="EMBL" id="CM017328">
    <property type="protein sequence ID" value="KAE8125880.1"/>
    <property type="molecule type" value="Genomic_DNA"/>
</dbReference>
<protein>
    <recommendedName>
        <fullName evidence="7">Myb-like domain-containing protein</fullName>
    </recommendedName>
</protein>
<dbReference type="InterPro" id="IPR009057">
    <property type="entry name" value="Homeodomain-like_sf"/>
</dbReference>
<dbReference type="Proteomes" id="UP000327013">
    <property type="component" value="Chromosome 8"/>
</dbReference>
<dbReference type="PANTHER" id="PTHR31496:SF3">
    <property type="entry name" value="TRANSCRIPTION REPRESSOR KAN1"/>
    <property type="match status" value="1"/>
</dbReference>
<comment type="subcellular location">
    <subcellularLocation>
        <location evidence="1">Nucleus</location>
    </subcellularLocation>
</comment>
<dbReference type="AlphaFoldDB" id="A0A5N6RX23"/>
<name>A0A5N6RX23_9ROSI</name>
<keyword evidence="6" id="KW-0539">Nucleus</keyword>
<keyword evidence="3" id="KW-0221">Differentiation</keyword>
<evidence type="ECO:0000313" key="8">
    <source>
        <dbReference type="EMBL" id="KAE8125880.1"/>
    </source>
</evidence>
<keyword evidence="9" id="KW-1185">Reference proteome</keyword>
<organism evidence="8 9">
    <name type="scientific">Carpinus fangiana</name>
    <dbReference type="NCBI Taxonomy" id="176857"/>
    <lineage>
        <taxon>Eukaryota</taxon>
        <taxon>Viridiplantae</taxon>
        <taxon>Streptophyta</taxon>
        <taxon>Embryophyta</taxon>
        <taxon>Tracheophyta</taxon>
        <taxon>Spermatophyta</taxon>
        <taxon>Magnoliopsida</taxon>
        <taxon>eudicotyledons</taxon>
        <taxon>Gunneridae</taxon>
        <taxon>Pentapetalae</taxon>
        <taxon>rosids</taxon>
        <taxon>fabids</taxon>
        <taxon>Fagales</taxon>
        <taxon>Betulaceae</taxon>
        <taxon>Carpinus</taxon>
    </lineage>
</organism>
<dbReference type="OrthoDB" id="551907at2759"/>
<evidence type="ECO:0000256" key="6">
    <source>
        <dbReference type="ARBA" id="ARBA00023242"/>
    </source>
</evidence>
<reference evidence="8 9" key="1">
    <citation type="submission" date="2019-06" db="EMBL/GenBank/DDBJ databases">
        <title>A chromosomal-level reference genome of Carpinus fangiana (Coryloideae, Betulaceae).</title>
        <authorList>
            <person name="Yang X."/>
            <person name="Wang Z."/>
            <person name="Zhang L."/>
            <person name="Hao G."/>
            <person name="Liu J."/>
            <person name="Yang Y."/>
        </authorList>
    </citation>
    <scope>NUCLEOTIDE SEQUENCE [LARGE SCALE GENOMIC DNA]</scope>
    <source>
        <strain evidence="8">Cfa_2016G</strain>
        <tissue evidence="8">Leaf</tissue>
    </source>
</reference>
<evidence type="ECO:0000256" key="2">
    <source>
        <dbReference type="ARBA" id="ARBA00022473"/>
    </source>
</evidence>
<dbReference type="Pfam" id="PF00249">
    <property type="entry name" value="Myb_DNA-binding"/>
    <property type="match status" value="1"/>
</dbReference>
<dbReference type="GO" id="GO:0005634">
    <property type="term" value="C:nucleus"/>
    <property type="evidence" value="ECO:0007669"/>
    <property type="project" value="UniProtKB-SubCell"/>
</dbReference>
<keyword evidence="5" id="KW-0804">Transcription</keyword>
<dbReference type="Gene3D" id="1.10.10.60">
    <property type="entry name" value="Homeodomain-like"/>
    <property type="match status" value="1"/>
</dbReference>
<dbReference type="GO" id="GO:0010158">
    <property type="term" value="P:abaxial cell fate specification"/>
    <property type="evidence" value="ECO:0007669"/>
    <property type="project" value="InterPro"/>
</dbReference>